<name>A0A4Z2EBG9_9TELE</name>
<evidence type="ECO:0000313" key="1">
    <source>
        <dbReference type="EMBL" id="TNN26095.1"/>
    </source>
</evidence>
<dbReference type="EMBL" id="SRLO01010991">
    <property type="protein sequence ID" value="TNN26095.1"/>
    <property type="molecule type" value="Genomic_DNA"/>
</dbReference>
<gene>
    <name evidence="1" type="ORF">EYF80_063768</name>
</gene>
<keyword evidence="2" id="KW-1185">Reference proteome</keyword>
<accession>A0A4Z2EBG9</accession>
<reference evidence="1 2" key="1">
    <citation type="submission" date="2019-03" db="EMBL/GenBank/DDBJ databases">
        <title>First draft genome of Liparis tanakae, snailfish: a comprehensive survey of snailfish specific genes.</title>
        <authorList>
            <person name="Kim W."/>
            <person name="Song I."/>
            <person name="Jeong J.-H."/>
            <person name="Kim D."/>
            <person name="Kim S."/>
            <person name="Ryu S."/>
            <person name="Song J.Y."/>
            <person name="Lee S.K."/>
        </authorList>
    </citation>
    <scope>NUCLEOTIDE SEQUENCE [LARGE SCALE GENOMIC DNA]</scope>
    <source>
        <tissue evidence="1">Muscle</tissue>
    </source>
</reference>
<dbReference type="Proteomes" id="UP000314294">
    <property type="component" value="Unassembled WGS sequence"/>
</dbReference>
<proteinExistence type="predicted"/>
<dbReference type="AlphaFoldDB" id="A0A4Z2EBG9"/>
<organism evidence="1 2">
    <name type="scientific">Liparis tanakae</name>
    <name type="common">Tanaka's snailfish</name>
    <dbReference type="NCBI Taxonomy" id="230148"/>
    <lineage>
        <taxon>Eukaryota</taxon>
        <taxon>Metazoa</taxon>
        <taxon>Chordata</taxon>
        <taxon>Craniata</taxon>
        <taxon>Vertebrata</taxon>
        <taxon>Euteleostomi</taxon>
        <taxon>Actinopterygii</taxon>
        <taxon>Neopterygii</taxon>
        <taxon>Teleostei</taxon>
        <taxon>Neoteleostei</taxon>
        <taxon>Acanthomorphata</taxon>
        <taxon>Eupercaria</taxon>
        <taxon>Perciformes</taxon>
        <taxon>Cottioidei</taxon>
        <taxon>Cottales</taxon>
        <taxon>Liparidae</taxon>
        <taxon>Liparis</taxon>
    </lineage>
</organism>
<protein>
    <submittedName>
        <fullName evidence="1">Uncharacterized protein</fullName>
    </submittedName>
</protein>
<evidence type="ECO:0000313" key="2">
    <source>
        <dbReference type="Proteomes" id="UP000314294"/>
    </source>
</evidence>
<comment type="caution">
    <text evidence="1">The sequence shown here is derived from an EMBL/GenBank/DDBJ whole genome shotgun (WGS) entry which is preliminary data.</text>
</comment>
<sequence>MDQDHVTHRHHTAGWEEFYNQEEPGPWTRARARVLDPVLDPVLYPVLDPVLRPTIAHTSVIGWSNRDESLASCDAVRLSVSLSSELVSPAASALHTQVQVILTDLPAPFSQEAAALPAGARGRVTSHEAEEPGCVGIRLHKPCDVQVLHPTCIPAYLHTCIPAYLPTAECDSQVFS</sequence>